<feature type="domain" description="CshA" evidence="1">
    <location>
        <begin position="47"/>
        <end position="109"/>
    </location>
</feature>
<dbReference type="InterPro" id="IPR047589">
    <property type="entry name" value="DUF11_rpt"/>
</dbReference>
<dbReference type="Proteomes" id="UP000199564">
    <property type="component" value="Unassembled WGS sequence"/>
</dbReference>
<organism evidence="3 4">
    <name type="scientific">Algoriphagus ornithinivorans</name>
    <dbReference type="NCBI Taxonomy" id="226506"/>
    <lineage>
        <taxon>Bacteria</taxon>
        <taxon>Pseudomonadati</taxon>
        <taxon>Bacteroidota</taxon>
        <taxon>Cytophagia</taxon>
        <taxon>Cytophagales</taxon>
        <taxon>Cyclobacteriaceae</taxon>
        <taxon>Algoriphagus</taxon>
    </lineage>
</organism>
<dbReference type="NCBIfam" id="TIGR01451">
    <property type="entry name" value="B_ant_repeat"/>
    <property type="match status" value="1"/>
</dbReference>
<feature type="domain" description="DUF7507" evidence="2">
    <location>
        <begin position="228"/>
        <end position="319"/>
    </location>
</feature>
<feature type="non-terminal residue" evidence="3">
    <location>
        <position position="378"/>
    </location>
</feature>
<accession>A0A1I5K5S7</accession>
<proteinExistence type="predicted"/>
<evidence type="ECO:0000259" key="1">
    <source>
        <dbReference type="Pfam" id="PF19076"/>
    </source>
</evidence>
<evidence type="ECO:0000259" key="2">
    <source>
        <dbReference type="Pfam" id="PF24346"/>
    </source>
</evidence>
<reference evidence="4" key="1">
    <citation type="submission" date="2016-10" db="EMBL/GenBank/DDBJ databases">
        <authorList>
            <person name="Varghese N."/>
            <person name="Submissions S."/>
        </authorList>
    </citation>
    <scope>NUCLEOTIDE SEQUENCE [LARGE SCALE GENOMIC DNA]</scope>
    <source>
        <strain evidence="4">DSM 15282</strain>
    </source>
</reference>
<keyword evidence="4" id="KW-1185">Reference proteome</keyword>
<gene>
    <name evidence="3" type="ORF">SAMN04488519_1221</name>
</gene>
<dbReference type="AlphaFoldDB" id="A0A1I5K5S7"/>
<dbReference type="Pfam" id="PF24346">
    <property type="entry name" value="DUF7507"/>
    <property type="match status" value="2"/>
</dbReference>
<name>A0A1I5K5S7_9BACT</name>
<feature type="domain" description="DUF7507" evidence="2">
    <location>
        <begin position="124"/>
        <end position="212"/>
    </location>
</feature>
<dbReference type="EMBL" id="FOVW01000022">
    <property type="protein sequence ID" value="SFO80415.1"/>
    <property type="molecule type" value="Genomic_DNA"/>
</dbReference>
<sequence length="378" mass="40843">DATGLTSNEATITIDYVPVASNDSSTGNLPETSVILDVLSNDNLGDNVDPTTVQIVGTLNPGDALVVPGEGEWTVNLTTGAITFTPEVGYSFNPTPIRYTVNDGQGNVSNEALVTITYDQKNELLISKEADVSTYDAEGQEINYKIVVTNSGNVTLTNISLVDPLTNLDIVINSLAPNSSEIINTNYLVKQSDVDFGKIDNIAIASYSYNNEEYSVSDSETVNALQRPDISIEKTLLSNDDAEGGFLDYQIKVVNTGNVTLYDIYVEDLKAGFNAIIPELAPNGEEVFDVSVTITQDMIDDKCFINTATAEVREYSGNENPDQNGSGEYEVILSTNDEIEACFTQSPSMSLEKDGVFVDENEDGQAQVGETISYTFKV</sequence>
<protein>
    <submittedName>
        <fullName evidence="3">Conserved repeat domain-containing protein</fullName>
    </submittedName>
</protein>
<feature type="non-terminal residue" evidence="3">
    <location>
        <position position="1"/>
    </location>
</feature>
<dbReference type="Pfam" id="PF19076">
    <property type="entry name" value="CshA_repeat"/>
    <property type="match status" value="1"/>
</dbReference>
<dbReference type="InterPro" id="IPR026395">
    <property type="entry name" value="CshA_fibril"/>
</dbReference>
<evidence type="ECO:0000313" key="3">
    <source>
        <dbReference type="EMBL" id="SFO80415.1"/>
    </source>
</evidence>
<dbReference type="InterPro" id="IPR055354">
    <property type="entry name" value="DUF7507"/>
</dbReference>
<evidence type="ECO:0000313" key="4">
    <source>
        <dbReference type="Proteomes" id="UP000199564"/>
    </source>
</evidence>